<feature type="compositionally biased region" description="Polar residues" evidence="1">
    <location>
        <begin position="103"/>
        <end position="127"/>
    </location>
</feature>
<name>A0A2S4PKY5_9PEZI</name>
<feature type="non-terminal residue" evidence="2">
    <location>
        <position position="793"/>
    </location>
</feature>
<feature type="compositionally biased region" description="Polar residues" evidence="1">
    <location>
        <begin position="1"/>
        <end position="23"/>
    </location>
</feature>
<evidence type="ECO:0008006" key="4">
    <source>
        <dbReference type="Google" id="ProtNLM"/>
    </source>
</evidence>
<feature type="compositionally biased region" description="Basic and acidic residues" evidence="1">
    <location>
        <begin position="568"/>
        <end position="591"/>
    </location>
</feature>
<feature type="compositionally biased region" description="Polar residues" evidence="1">
    <location>
        <begin position="592"/>
        <end position="605"/>
    </location>
</feature>
<sequence>MITRSKTLNQSLSRSIETSGQSKVKTRGKRKHVSEDKSSEQSTKVPRRKKKPQRGHEAKKPVVILSKARPEKPKKSKESTENKESQKISNQDDIHTSERLENSSEPSHNSKNQESQKNCDSDALDQNSGTQKISAIENLLDLMGECERLFHLFGEGDISEGKVRQIFFELEFTESEFLQSLQEYEKHFHNIFQIYHPKSYSCLELVEVQTVLRETFGIESENYGQFRPDALLYAANTISLTKELLKLENSSQATTKIISYLYESFPKSFIKEFSSKLEYGSSILETESFNLSLEIRTQYFMSTLRSEYHEETFTLIDAIKLLEEVFLHNASTQDVQFEDFLNSASTKQIAFTRQNSSEEAQIIKERIQKIYSYLNSKISGENDLIVINNLSLIFPWSDFLTSLVIWSNLRVAELFTIIKQQGGIVNIVDQLTELQQNSQTNTKKDELLTLQPNPLQLIELKETIPGQSMPHLSANQSLLSLQNIMKLQAMKNQCPKKISRPNEIQVSSDSRSLTRNLEQEHPKAHQSQIKSSQDTNRPLARRNPRVVITRPHTQELSTLSPSELDESTPEKKNVKLIKEKLSDTSKSKKSDPQNQNTRGSPSSLFVTPAPGLSPHERENSLDSIESSESIEQDFEEDKRNPDPTRRKLIPVAQRFSSPQRNSSPPKQAADHFVDEIDDSIGSSEDESRSSHPTISQISTVARQMTAQSRMASSGVQIRIPWSHNDEKLLLSGIEKYGCSWSSLSNIIKGWDKKRDQVALKDKARNMKVSFLKAGVPLPKNFYKIRLGKKEIAS</sequence>
<feature type="compositionally biased region" description="Polar residues" evidence="1">
    <location>
        <begin position="502"/>
        <end position="516"/>
    </location>
</feature>
<dbReference type="Proteomes" id="UP000237438">
    <property type="component" value="Unassembled WGS sequence"/>
</dbReference>
<dbReference type="AlphaFoldDB" id="A0A2S4PKY5"/>
<dbReference type="STRING" id="225359.A0A2S4PKY5"/>
<evidence type="ECO:0000256" key="1">
    <source>
        <dbReference type="SAM" id="MobiDB-lite"/>
    </source>
</evidence>
<dbReference type="InterPro" id="IPR052833">
    <property type="entry name" value="Telomeric_DNA-bd_trans-reg"/>
</dbReference>
<feature type="region of interest" description="Disordered" evidence="1">
    <location>
        <begin position="1"/>
        <end position="127"/>
    </location>
</feature>
<feature type="compositionally biased region" description="Basic and acidic residues" evidence="1">
    <location>
        <begin position="68"/>
        <end position="102"/>
    </location>
</feature>
<dbReference type="Gene3D" id="1.10.10.60">
    <property type="entry name" value="Homeodomain-like"/>
    <property type="match status" value="1"/>
</dbReference>
<dbReference type="InterPro" id="IPR009057">
    <property type="entry name" value="Homeodomain-like_sf"/>
</dbReference>
<dbReference type="GO" id="GO:0010833">
    <property type="term" value="P:telomere maintenance via telomere lengthening"/>
    <property type="evidence" value="ECO:0007669"/>
    <property type="project" value="TreeGrafter"/>
</dbReference>
<protein>
    <recommendedName>
        <fullName evidence="4">Myb-like domain-containing protein</fullName>
    </recommendedName>
</protein>
<dbReference type="PANTHER" id="PTHR47807:SF1">
    <property type="entry name" value="PROTEIN TBF1"/>
    <property type="match status" value="1"/>
</dbReference>
<dbReference type="SUPFAM" id="SSF46689">
    <property type="entry name" value="Homeodomain-like"/>
    <property type="match status" value="1"/>
</dbReference>
<feature type="region of interest" description="Disordered" evidence="1">
    <location>
        <begin position="494"/>
        <end position="668"/>
    </location>
</feature>
<feature type="compositionally biased region" description="Polar residues" evidence="1">
    <location>
        <begin position="654"/>
        <end position="665"/>
    </location>
</feature>
<evidence type="ECO:0000313" key="2">
    <source>
        <dbReference type="EMBL" id="POS82678.1"/>
    </source>
</evidence>
<proteinExistence type="predicted"/>
<comment type="caution">
    <text evidence="2">The sequence shown here is derived from an EMBL/GenBank/DDBJ whole genome shotgun (WGS) entry which is preliminary data.</text>
</comment>
<accession>A0A2S4PKY5</accession>
<organism evidence="2 3">
    <name type="scientific">Erysiphe pulchra</name>
    <dbReference type="NCBI Taxonomy" id="225359"/>
    <lineage>
        <taxon>Eukaryota</taxon>
        <taxon>Fungi</taxon>
        <taxon>Dikarya</taxon>
        <taxon>Ascomycota</taxon>
        <taxon>Pezizomycotina</taxon>
        <taxon>Leotiomycetes</taxon>
        <taxon>Erysiphales</taxon>
        <taxon>Erysiphaceae</taxon>
        <taxon>Erysiphe</taxon>
    </lineage>
</organism>
<keyword evidence="3" id="KW-1185">Reference proteome</keyword>
<dbReference type="OrthoDB" id="5398572at2759"/>
<dbReference type="PANTHER" id="PTHR47807">
    <property type="entry name" value="PROTEIN TBF1"/>
    <property type="match status" value="1"/>
</dbReference>
<evidence type="ECO:0000313" key="3">
    <source>
        <dbReference type="Proteomes" id="UP000237438"/>
    </source>
</evidence>
<feature type="compositionally biased region" description="Basic and acidic residues" evidence="1">
    <location>
        <begin position="636"/>
        <end position="645"/>
    </location>
</feature>
<dbReference type="EMBL" id="PEDP01002412">
    <property type="protein sequence ID" value="POS82678.1"/>
    <property type="molecule type" value="Genomic_DNA"/>
</dbReference>
<dbReference type="GO" id="GO:0003691">
    <property type="term" value="F:double-stranded telomeric DNA binding"/>
    <property type="evidence" value="ECO:0007669"/>
    <property type="project" value="TreeGrafter"/>
</dbReference>
<reference evidence="2 3" key="1">
    <citation type="submission" date="2017-10" db="EMBL/GenBank/DDBJ databases">
        <title>Development of genomic resources for the powdery mildew, Erysiphe pulchra.</title>
        <authorList>
            <person name="Wadl P.A."/>
            <person name="Mack B.M."/>
            <person name="Moore G."/>
            <person name="Beltz S.B."/>
        </authorList>
    </citation>
    <scope>NUCLEOTIDE SEQUENCE [LARGE SCALE GENOMIC DNA]</scope>
    <source>
        <strain evidence="2">Cflorida</strain>
    </source>
</reference>
<feature type="compositionally biased region" description="Polar residues" evidence="1">
    <location>
        <begin position="525"/>
        <end position="536"/>
    </location>
</feature>
<gene>
    <name evidence="2" type="ORF">EPUL_005476</name>
</gene>